<sequence length="273" mass="30926">MPSRLEKASFDNHWSVAPMDEVLRSRSPRVSLRASPKSTQLEVRYIDHTRPSRQVYNTCDNTSRLLISILMGLLQVQVWWKVDGGDTFVEGFRKYFYAKEKSSDIHAAVIRNDVNITPLKLAQKQHEHPEVAEDAARRSEGGRGIPKATHQHTQQVENLRKYFYAKEKSSDIHAAVIRNDVNITPLKLAQKQHEHPEVAEDAAHVMRRQWMEKPLHGKTETVVLGDINAKSPMWGAPIVDNKGTYWTEKISVGTSTETYGATPTKSSQKSSTS</sequence>
<dbReference type="AlphaFoldDB" id="A0AAW1HFK4"/>
<evidence type="ECO:0000313" key="2">
    <source>
        <dbReference type="Proteomes" id="UP001458880"/>
    </source>
</evidence>
<reference evidence="1 2" key="1">
    <citation type="journal article" date="2024" name="BMC Genomics">
        <title>De novo assembly and annotation of Popillia japonica's genome with initial clues to its potential as an invasive pest.</title>
        <authorList>
            <person name="Cucini C."/>
            <person name="Boschi S."/>
            <person name="Funari R."/>
            <person name="Cardaioli E."/>
            <person name="Iannotti N."/>
            <person name="Marturano G."/>
            <person name="Paoli F."/>
            <person name="Bruttini M."/>
            <person name="Carapelli A."/>
            <person name="Frati F."/>
            <person name="Nardi F."/>
        </authorList>
    </citation>
    <scope>NUCLEOTIDE SEQUENCE [LARGE SCALE GENOMIC DNA]</scope>
    <source>
        <strain evidence="1">DMR45628</strain>
    </source>
</reference>
<evidence type="ECO:0000313" key="1">
    <source>
        <dbReference type="EMBL" id="KAK9675080.1"/>
    </source>
</evidence>
<comment type="caution">
    <text evidence="1">The sequence shown here is derived from an EMBL/GenBank/DDBJ whole genome shotgun (WGS) entry which is preliminary data.</text>
</comment>
<keyword evidence="2" id="KW-1185">Reference proteome</keyword>
<protein>
    <recommendedName>
        <fullName evidence="3">Endonuclease/exonuclease/phosphatase domain-containing protein</fullName>
    </recommendedName>
</protein>
<dbReference type="Proteomes" id="UP001458880">
    <property type="component" value="Unassembled WGS sequence"/>
</dbReference>
<name>A0AAW1HFK4_POPJA</name>
<dbReference type="EMBL" id="JASPKY010001284">
    <property type="protein sequence ID" value="KAK9675080.1"/>
    <property type="molecule type" value="Genomic_DNA"/>
</dbReference>
<evidence type="ECO:0008006" key="3">
    <source>
        <dbReference type="Google" id="ProtNLM"/>
    </source>
</evidence>
<accession>A0AAW1HFK4</accession>
<organism evidence="1 2">
    <name type="scientific">Popillia japonica</name>
    <name type="common">Japanese beetle</name>
    <dbReference type="NCBI Taxonomy" id="7064"/>
    <lineage>
        <taxon>Eukaryota</taxon>
        <taxon>Metazoa</taxon>
        <taxon>Ecdysozoa</taxon>
        <taxon>Arthropoda</taxon>
        <taxon>Hexapoda</taxon>
        <taxon>Insecta</taxon>
        <taxon>Pterygota</taxon>
        <taxon>Neoptera</taxon>
        <taxon>Endopterygota</taxon>
        <taxon>Coleoptera</taxon>
        <taxon>Polyphaga</taxon>
        <taxon>Scarabaeiformia</taxon>
        <taxon>Scarabaeidae</taxon>
        <taxon>Rutelinae</taxon>
        <taxon>Popillia</taxon>
    </lineage>
</organism>
<gene>
    <name evidence="1" type="ORF">QE152_g40649</name>
</gene>
<proteinExistence type="predicted"/>